<evidence type="ECO:0000313" key="3">
    <source>
        <dbReference type="EMBL" id="PAV56981.1"/>
    </source>
</evidence>
<gene>
    <name evidence="3" type="ORF">WR25_16747</name>
</gene>
<dbReference type="PANTHER" id="PTHR46060">
    <property type="entry name" value="MARINER MOS1 TRANSPOSASE-LIKE PROTEIN"/>
    <property type="match status" value="1"/>
</dbReference>
<dbReference type="InterPro" id="IPR036397">
    <property type="entry name" value="RNaseH_sf"/>
</dbReference>
<name>A0A2A2J5N2_9BILA</name>
<evidence type="ECO:0000256" key="1">
    <source>
        <dbReference type="SAM" id="SignalP"/>
    </source>
</evidence>
<dbReference type="GO" id="GO:0003676">
    <property type="term" value="F:nucleic acid binding"/>
    <property type="evidence" value="ECO:0007669"/>
    <property type="project" value="InterPro"/>
</dbReference>
<protein>
    <recommendedName>
        <fullName evidence="2">Mos1 transposase HTH domain-containing protein</fullName>
    </recommendedName>
</protein>
<dbReference type="STRING" id="2018661.A0A2A2J5N2"/>
<sequence>MPNAFIPNNFHLRNVVLFLFLSGLNVKDIHEKLTATYDTNAPSQTTIYRYVARYKEEDYSFEGEPKLNWKDMDGTYYPHPPYSPDLAPSDYHLFRHLSHCLRGQNFKDRKDVESALKGFFGSQIAEFYRADIHVLPGRWKKTANANGNYF</sequence>
<dbReference type="InterPro" id="IPR041426">
    <property type="entry name" value="Mos1_HTH"/>
</dbReference>
<organism evidence="3 4">
    <name type="scientific">Diploscapter pachys</name>
    <dbReference type="NCBI Taxonomy" id="2018661"/>
    <lineage>
        <taxon>Eukaryota</taxon>
        <taxon>Metazoa</taxon>
        <taxon>Ecdysozoa</taxon>
        <taxon>Nematoda</taxon>
        <taxon>Chromadorea</taxon>
        <taxon>Rhabditida</taxon>
        <taxon>Rhabditina</taxon>
        <taxon>Rhabditomorpha</taxon>
        <taxon>Rhabditoidea</taxon>
        <taxon>Rhabditidae</taxon>
        <taxon>Diploscapter</taxon>
    </lineage>
</organism>
<dbReference type="AlphaFoldDB" id="A0A2A2J5N2"/>
<dbReference type="PANTHER" id="PTHR46060:SF1">
    <property type="entry name" value="MARINER MOS1 TRANSPOSASE-LIKE PROTEIN"/>
    <property type="match status" value="1"/>
</dbReference>
<comment type="caution">
    <text evidence="3">The sequence shown here is derived from an EMBL/GenBank/DDBJ whole genome shotgun (WGS) entry which is preliminary data.</text>
</comment>
<feature type="domain" description="Mos1 transposase HTH" evidence="2">
    <location>
        <begin position="11"/>
        <end position="58"/>
    </location>
</feature>
<dbReference type="EMBL" id="LIAE01010663">
    <property type="protein sequence ID" value="PAV56981.1"/>
    <property type="molecule type" value="Genomic_DNA"/>
</dbReference>
<dbReference type="OrthoDB" id="616263at2759"/>
<evidence type="ECO:0000313" key="4">
    <source>
        <dbReference type="Proteomes" id="UP000218231"/>
    </source>
</evidence>
<evidence type="ECO:0000259" key="2">
    <source>
        <dbReference type="Pfam" id="PF17906"/>
    </source>
</evidence>
<keyword evidence="1" id="KW-0732">Signal</keyword>
<dbReference type="InterPro" id="IPR052709">
    <property type="entry name" value="Transposase-MT_Hybrid"/>
</dbReference>
<dbReference type="Pfam" id="PF17906">
    <property type="entry name" value="HTH_48"/>
    <property type="match status" value="1"/>
</dbReference>
<reference evidence="3 4" key="1">
    <citation type="journal article" date="2017" name="Curr. Biol.">
        <title>Genome architecture and evolution of a unichromosomal asexual nematode.</title>
        <authorList>
            <person name="Fradin H."/>
            <person name="Zegar C."/>
            <person name="Gutwein M."/>
            <person name="Lucas J."/>
            <person name="Kovtun M."/>
            <person name="Corcoran D."/>
            <person name="Baugh L.R."/>
            <person name="Kiontke K."/>
            <person name="Gunsalus K."/>
            <person name="Fitch D.H."/>
            <person name="Piano F."/>
        </authorList>
    </citation>
    <scope>NUCLEOTIDE SEQUENCE [LARGE SCALE GENOMIC DNA]</scope>
    <source>
        <strain evidence="3">PF1309</strain>
    </source>
</reference>
<dbReference type="Proteomes" id="UP000218231">
    <property type="component" value="Unassembled WGS sequence"/>
</dbReference>
<feature type="signal peptide" evidence="1">
    <location>
        <begin position="1"/>
        <end position="26"/>
    </location>
</feature>
<feature type="chain" id="PRO_5012787734" description="Mos1 transposase HTH domain-containing protein" evidence="1">
    <location>
        <begin position="27"/>
        <end position="150"/>
    </location>
</feature>
<dbReference type="Gene3D" id="3.30.420.10">
    <property type="entry name" value="Ribonuclease H-like superfamily/Ribonuclease H"/>
    <property type="match status" value="1"/>
</dbReference>
<keyword evidence="4" id="KW-1185">Reference proteome</keyword>
<accession>A0A2A2J5N2</accession>
<proteinExistence type="predicted"/>